<evidence type="ECO:0000256" key="6">
    <source>
        <dbReference type="ARBA" id="ARBA00022741"/>
    </source>
</evidence>
<keyword evidence="6" id="KW-0547">Nucleotide-binding</keyword>
<dbReference type="HOGENOM" id="CLU_020473_6_1_9"/>
<keyword evidence="9 12" id="KW-1133">Transmembrane helix</keyword>
<keyword evidence="3" id="KW-0597">Phosphoprotein</keyword>
<dbReference type="InterPro" id="IPR010559">
    <property type="entry name" value="Sig_transdc_His_kin_internal"/>
</dbReference>
<dbReference type="Proteomes" id="UP000005384">
    <property type="component" value="Unassembled WGS sequence"/>
</dbReference>
<keyword evidence="2" id="KW-1003">Cell membrane</keyword>
<comment type="subcellular location">
    <subcellularLocation>
        <location evidence="1">Cell membrane</location>
        <topology evidence="1">Multi-pass membrane protein</topology>
    </subcellularLocation>
</comment>
<dbReference type="PROSITE" id="PS50885">
    <property type="entry name" value="HAMP"/>
    <property type="match status" value="1"/>
</dbReference>
<dbReference type="GO" id="GO:0000155">
    <property type="term" value="F:phosphorelay sensor kinase activity"/>
    <property type="evidence" value="ECO:0007669"/>
    <property type="project" value="InterPro"/>
</dbReference>
<dbReference type="Gene3D" id="3.30.565.10">
    <property type="entry name" value="Histidine kinase-like ATPase, C-terminal domain"/>
    <property type="match status" value="1"/>
</dbReference>
<evidence type="ECO:0000256" key="4">
    <source>
        <dbReference type="ARBA" id="ARBA00022679"/>
    </source>
</evidence>
<sequence length="589" mass="67534">MAKGVCYTFIIKHVSGGMIIMHEGTAGRHSASIQKKLTLSTWLVAIIPIMIIFAIVFFVFLNVNVDNFKKQSQLLLDKTVEELDSYFNQAEEHIGLLVTDINVQNTIDTYITGSYKERLDLRDFIRNRLTNMSSLNERVVNISLYIREADKTFANDFSDRELSAVYGGVPWFEALLDGTKSQEQLEGNSITDGRPVYILASNIISVRNGRVLGLVYMELDKQKLEQPFADLVYDSGDAIFWGDRQLADSAYEERGSYVMVHSPSRALGMDIEYRLKLKELQKGYGIALGYFLAGMVVLIVLIYLIDKLLADWFSKRIITLRDATREIATGNLDVSVTDSHHDEITELADSFNIMVRDMKRLIESEYLVKIENQQATLSALQSQINPHFVYNTLESISMLALVHDHYDIVDMTQAFSMMMRYSMQEGTLVTVREELENVKNYVTIQQIRFPGRFDVRYDVEMDCFDYLVPRLTMQPLVENAFKHGFEDLPKERRLKVSVRKRKEWLSIRIFNDGTAITKERLWRIRELIGDGCQEKTMDCFALRNLSRRLKLIFGGESRMVIQSKAGVGTIVSLMIPPGKGEIREGEKEQ</sequence>
<evidence type="ECO:0000256" key="2">
    <source>
        <dbReference type="ARBA" id="ARBA00022475"/>
    </source>
</evidence>
<dbReference type="AlphaFoldDB" id="G5IJC3"/>
<dbReference type="SUPFAM" id="SSF158472">
    <property type="entry name" value="HAMP domain-like"/>
    <property type="match status" value="1"/>
</dbReference>
<protein>
    <recommendedName>
        <fullName evidence="13">HAMP domain-containing protein</fullName>
    </recommendedName>
</protein>
<evidence type="ECO:0000256" key="11">
    <source>
        <dbReference type="ARBA" id="ARBA00023136"/>
    </source>
</evidence>
<gene>
    <name evidence="14" type="ORF">HMPREF9473_03601</name>
</gene>
<keyword evidence="11 12" id="KW-0472">Membrane</keyword>
<dbReference type="Gene3D" id="6.10.340.10">
    <property type="match status" value="1"/>
</dbReference>
<dbReference type="CDD" id="cd06225">
    <property type="entry name" value="HAMP"/>
    <property type="match status" value="1"/>
</dbReference>
<feature type="transmembrane region" description="Helical" evidence="12">
    <location>
        <begin position="284"/>
        <end position="305"/>
    </location>
</feature>
<dbReference type="GO" id="GO:0005524">
    <property type="term" value="F:ATP binding"/>
    <property type="evidence" value="ECO:0007669"/>
    <property type="project" value="UniProtKB-KW"/>
</dbReference>
<dbReference type="InterPro" id="IPR050640">
    <property type="entry name" value="Bact_2-comp_sensor_kinase"/>
</dbReference>
<name>G5IJC3_9FIRM</name>
<evidence type="ECO:0000256" key="7">
    <source>
        <dbReference type="ARBA" id="ARBA00022777"/>
    </source>
</evidence>
<dbReference type="GO" id="GO:0005886">
    <property type="term" value="C:plasma membrane"/>
    <property type="evidence" value="ECO:0007669"/>
    <property type="project" value="UniProtKB-SubCell"/>
</dbReference>
<evidence type="ECO:0000256" key="12">
    <source>
        <dbReference type="SAM" id="Phobius"/>
    </source>
</evidence>
<keyword evidence="8" id="KW-0067">ATP-binding</keyword>
<dbReference type="InterPro" id="IPR003660">
    <property type="entry name" value="HAMP_dom"/>
</dbReference>
<evidence type="ECO:0000313" key="14">
    <source>
        <dbReference type="EMBL" id="EHI58425.1"/>
    </source>
</evidence>
<reference evidence="14 15" key="1">
    <citation type="submission" date="2011-08" db="EMBL/GenBank/DDBJ databases">
        <title>The Genome Sequence of Clostridium hathewayi WAL-18680.</title>
        <authorList>
            <consortium name="The Broad Institute Genome Sequencing Platform"/>
            <person name="Earl A."/>
            <person name="Ward D."/>
            <person name="Feldgarden M."/>
            <person name="Gevers D."/>
            <person name="Finegold S.M."/>
            <person name="Summanen P.H."/>
            <person name="Molitoris D.R."/>
            <person name="Song M."/>
            <person name="Daigneault M."/>
            <person name="Allen-Vercoe E."/>
            <person name="Young S.K."/>
            <person name="Zeng Q."/>
            <person name="Gargeya S."/>
            <person name="Fitzgerald M."/>
            <person name="Haas B."/>
            <person name="Abouelleil A."/>
            <person name="Alvarado L."/>
            <person name="Arachchi H.M."/>
            <person name="Berlin A."/>
            <person name="Brown A."/>
            <person name="Chapman S.B."/>
            <person name="Chen Z."/>
            <person name="Dunbar C."/>
            <person name="Freedman E."/>
            <person name="Gearin G."/>
            <person name="Gellesch M."/>
            <person name="Goldberg J."/>
            <person name="Griggs A."/>
            <person name="Gujja S."/>
            <person name="Heiman D."/>
            <person name="Howarth C."/>
            <person name="Larson L."/>
            <person name="Lui A."/>
            <person name="MacDonald P.J.P."/>
            <person name="Montmayeur A."/>
            <person name="Murphy C."/>
            <person name="Neiman D."/>
            <person name="Pearson M."/>
            <person name="Priest M."/>
            <person name="Roberts A."/>
            <person name="Saif S."/>
            <person name="Shea T."/>
            <person name="Shenoy N."/>
            <person name="Sisk P."/>
            <person name="Stolte C."/>
            <person name="Sykes S."/>
            <person name="Wortman J."/>
            <person name="Nusbaum C."/>
            <person name="Birren B."/>
        </authorList>
    </citation>
    <scope>NUCLEOTIDE SEQUENCE [LARGE SCALE GENOMIC DNA]</scope>
    <source>
        <strain evidence="14 15">WAL-18680</strain>
    </source>
</reference>
<evidence type="ECO:0000256" key="9">
    <source>
        <dbReference type="ARBA" id="ARBA00022989"/>
    </source>
</evidence>
<keyword evidence="5 12" id="KW-0812">Transmembrane</keyword>
<evidence type="ECO:0000256" key="8">
    <source>
        <dbReference type="ARBA" id="ARBA00022840"/>
    </source>
</evidence>
<feature type="transmembrane region" description="Helical" evidence="12">
    <location>
        <begin position="42"/>
        <end position="63"/>
    </location>
</feature>
<dbReference type="EMBL" id="ADLN01000099">
    <property type="protein sequence ID" value="EHI58425.1"/>
    <property type="molecule type" value="Genomic_DNA"/>
</dbReference>
<comment type="caution">
    <text evidence="14">The sequence shown here is derived from an EMBL/GenBank/DDBJ whole genome shotgun (WGS) entry which is preliminary data.</text>
</comment>
<feature type="domain" description="HAMP" evidence="13">
    <location>
        <begin position="311"/>
        <end position="363"/>
    </location>
</feature>
<keyword evidence="7" id="KW-0418">Kinase</keyword>
<keyword evidence="4" id="KW-0808">Transferase</keyword>
<dbReference type="PANTHER" id="PTHR34220:SF11">
    <property type="entry name" value="SENSOR PROTEIN KINASE HPTS"/>
    <property type="match status" value="1"/>
</dbReference>
<proteinExistence type="predicted"/>
<evidence type="ECO:0000256" key="5">
    <source>
        <dbReference type="ARBA" id="ARBA00022692"/>
    </source>
</evidence>
<dbReference type="SUPFAM" id="SSF55874">
    <property type="entry name" value="ATPase domain of HSP90 chaperone/DNA topoisomerase II/histidine kinase"/>
    <property type="match status" value="1"/>
</dbReference>
<accession>G5IJC3</accession>
<evidence type="ECO:0000256" key="10">
    <source>
        <dbReference type="ARBA" id="ARBA00023012"/>
    </source>
</evidence>
<evidence type="ECO:0000259" key="13">
    <source>
        <dbReference type="PROSITE" id="PS50885"/>
    </source>
</evidence>
<evidence type="ECO:0000256" key="3">
    <source>
        <dbReference type="ARBA" id="ARBA00022553"/>
    </source>
</evidence>
<keyword evidence="10" id="KW-0902">Two-component regulatory system</keyword>
<evidence type="ECO:0000256" key="1">
    <source>
        <dbReference type="ARBA" id="ARBA00004651"/>
    </source>
</evidence>
<keyword evidence="15" id="KW-1185">Reference proteome</keyword>
<dbReference type="PANTHER" id="PTHR34220">
    <property type="entry name" value="SENSOR HISTIDINE KINASE YPDA"/>
    <property type="match status" value="1"/>
</dbReference>
<organism evidence="14 15">
    <name type="scientific">Hungatella hathewayi WAL-18680</name>
    <dbReference type="NCBI Taxonomy" id="742737"/>
    <lineage>
        <taxon>Bacteria</taxon>
        <taxon>Bacillati</taxon>
        <taxon>Bacillota</taxon>
        <taxon>Clostridia</taxon>
        <taxon>Lachnospirales</taxon>
        <taxon>Lachnospiraceae</taxon>
        <taxon>Hungatella</taxon>
    </lineage>
</organism>
<dbReference type="Pfam" id="PF06580">
    <property type="entry name" value="His_kinase"/>
    <property type="match status" value="1"/>
</dbReference>
<dbReference type="PATRIC" id="fig|742737.3.peg.3581"/>
<evidence type="ECO:0000313" key="15">
    <source>
        <dbReference type="Proteomes" id="UP000005384"/>
    </source>
</evidence>
<dbReference type="Pfam" id="PF00672">
    <property type="entry name" value="HAMP"/>
    <property type="match status" value="1"/>
</dbReference>
<dbReference type="InterPro" id="IPR036890">
    <property type="entry name" value="HATPase_C_sf"/>
</dbReference>
<dbReference type="SMART" id="SM00304">
    <property type="entry name" value="HAMP"/>
    <property type="match status" value="1"/>
</dbReference>